<evidence type="ECO:0000256" key="5">
    <source>
        <dbReference type="ARBA" id="ARBA00022679"/>
    </source>
</evidence>
<evidence type="ECO:0000313" key="11">
    <source>
        <dbReference type="Proteomes" id="UP001267878"/>
    </source>
</evidence>
<dbReference type="InterPro" id="IPR029063">
    <property type="entry name" value="SAM-dependent_MTases_sf"/>
</dbReference>
<protein>
    <recommendedName>
        <fullName evidence="3 8">Malonyl-[acyl-carrier protein] O-methyltransferase</fullName>
        <shortName evidence="8">Malonyl-ACP O-methyltransferase</shortName>
        <ecNumber evidence="3 8">2.1.1.197</ecNumber>
    </recommendedName>
    <alternativeName>
        <fullName evidence="8">Biotin synthesis protein BioC</fullName>
    </alternativeName>
</protein>
<dbReference type="PANTHER" id="PTHR13090">
    <property type="entry name" value="ARGININE-HYDROXYLASE NDUFAF5, MITOCHONDRIAL"/>
    <property type="match status" value="1"/>
</dbReference>
<dbReference type="Proteomes" id="UP001267878">
    <property type="component" value="Unassembled WGS sequence"/>
</dbReference>
<dbReference type="CDD" id="cd02440">
    <property type="entry name" value="AdoMet_MTases"/>
    <property type="match status" value="1"/>
</dbReference>
<keyword evidence="6 8" id="KW-0949">S-adenosyl-L-methionine</keyword>
<evidence type="ECO:0000256" key="7">
    <source>
        <dbReference type="ARBA" id="ARBA00022756"/>
    </source>
</evidence>
<dbReference type="InterPro" id="IPR013216">
    <property type="entry name" value="Methyltransf_11"/>
</dbReference>
<dbReference type="NCBIfam" id="TIGR02072">
    <property type="entry name" value="BioC"/>
    <property type="match status" value="1"/>
</dbReference>
<organism evidence="10 11">
    <name type="scientific">Agrilutibacter niabensis</name>
    <dbReference type="NCBI Taxonomy" id="380628"/>
    <lineage>
        <taxon>Bacteria</taxon>
        <taxon>Pseudomonadati</taxon>
        <taxon>Pseudomonadota</taxon>
        <taxon>Gammaproteobacteria</taxon>
        <taxon>Lysobacterales</taxon>
        <taxon>Lysobacteraceae</taxon>
        <taxon>Agrilutibacter</taxon>
    </lineage>
</organism>
<gene>
    <name evidence="8" type="primary">bioC</name>
    <name evidence="10" type="ORF">J2X04_002511</name>
</gene>
<dbReference type="Pfam" id="PF08241">
    <property type="entry name" value="Methyltransf_11"/>
    <property type="match status" value="1"/>
</dbReference>
<dbReference type="Gene3D" id="3.40.50.150">
    <property type="entry name" value="Vaccinia Virus protein VP39"/>
    <property type="match status" value="1"/>
</dbReference>
<name>A0ABU1VRZ9_9GAMM</name>
<dbReference type="HAMAP" id="MF_00835">
    <property type="entry name" value="BioC"/>
    <property type="match status" value="1"/>
</dbReference>
<keyword evidence="7 8" id="KW-0093">Biotin biosynthesis</keyword>
<dbReference type="PANTHER" id="PTHR13090:SF1">
    <property type="entry name" value="ARGININE-HYDROXYLASE NDUFAF5, MITOCHONDRIAL"/>
    <property type="match status" value="1"/>
</dbReference>
<reference evidence="10 11" key="1">
    <citation type="submission" date="2023-07" db="EMBL/GenBank/DDBJ databases">
        <title>Sorghum-associated microbial communities from plants grown in Nebraska, USA.</title>
        <authorList>
            <person name="Schachtman D."/>
        </authorList>
    </citation>
    <scope>NUCLEOTIDE SEQUENCE [LARGE SCALE GENOMIC DNA]</scope>
    <source>
        <strain evidence="10 11">BE187</strain>
    </source>
</reference>
<keyword evidence="11" id="KW-1185">Reference proteome</keyword>
<comment type="similarity">
    <text evidence="8">Belongs to the methyltransferase superfamily.</text>
</comment>
<evidence type="ECO:0000256" key="3">
    <source>
        <dbReference type="ARBA" id="ARBA00012327"/>
    </source>
</evidence>
<comment type="function">
    <text evidence="8">Converts the free carboxyl group of a malonyl-thioester to its methyl ester by transfer of a methyl group from S-adenosyl-L-methionine (SAM). It allows to synthesize pimeloyl-ACP via the fatty acid synthetic pathway.</text>
</comment>
<evidence type="ECO:0000313" key="10">
    <source>
        <dbReference type="EMBL" id="MDR7100130.1"/>
    </source>
</evidence>
<dbReference type="EMBL" id="JAVDVW010000002">
    <property type="protein sequence ID" value="MDR7100130.1"/>
    <property type="molecule type" value="Genomic_DNA"/>
</dbReference>
<dbReference type="InterPro" id="IPR050602">
    <property type="entry name" value="Malonyl-ACP_OMT"/>
</dbReference>
<sequence>MSELFDHRQVRRAFSRAAHHYDDAAGLQREVGARLLESLDYFDERAQRETPGGKARTPQVVLDVGCGPGHATAQMQQRWPKAQVLALDLALPMLRETQHNAGGWRPFKQRPQALCADARALPLADGCVDVLFSNLCLQWVEDLPAVFAGFRRVLKPDGLMVLSTFGPDTLWELREAFGHADSAPHVSPFASIAQFGDALIAAGFKDPVLDRDEFHLQHSTLGDLMRELRTLGATNALSTRRRSLTGRERFARAAQGYEPLRRDGKLPATWEVITAHAWGPQPGTPIRLGGIDEVAVPVAKIPIRRRG</sequence>
<comment type="catalytic activity">
    <reaction evidence="1 8">
        <text>malonyl-[ACP] + S-adenosyl-L-methionine = malonyl-[ACP] methyl ester + S-adenosyl-L-homocysteine</text>
        <dbReference type="Rhea" id="RHEA:17105"/>
        <dbReference type="Rhea" id="RHEA-COMP:9623"/>
        <dbReference type="Rhea" id="RHEA-COMP:9954"/>
        <dbReference type="ChEBI" id="CHEBI:57856"/>
        <dbReference type="ChEBI" id="CHEBI:59789"/>
        <dbReference type="ChEBI" id="CHEBI:78449"/>
        <dbReference type="ChEBI" id="CHEBI:78845"/>
        <dbReference type="EC" id="2.1.1.197"/>
    </reaction>
</comment>
<comment type="caution">
    <text evidence="10">The sequence shown here is derived from an EMBL/GenBank/DDBJ whole genome shotgun (WGS) entry which is preliminary data.</text>
</comment>
<dbReference type="SUPFAM" id="SSF53335">
    <property type="entry name" value="S-adenosyl-L-methionine-dependent methyltransferases"/>
    <property type="match status" value="1"/>
</dbReference>
<evidence type="ECO:0000256" key="6">
    <source>
        <dbReference type="ARBA" id="ARBA00022691"/>
    </source>
</evidence>
<keyword evidence="4 8" id="KW-0489">Methyltransferase</keyword>
<dbReference type="GO" id="GO:0102130">
    <property type="term" value="F:malonyl-CoA methyltransferase activity"/>
    <property type="evidence" value="ECO:0007669"/>
    <property type="project" value="UniProtKB-EC"/>
</dbReference>
<dbReference type="InterPro" id="IPR011814">
    <property type="entry name" value="BioC"/>
</dbReference>
<evidence type="ECO:0000259" key="9">
    <source>
        <dbReference type="Pfam" id="PF08241"/>
    </source>
</evidence>
<dbReference type="RefSeq" id="WP_310054726.1">
    <property type="nucleotide sequence ID" value="NZ_JAVDVW010000002.1"/>
</dbReference>
<dbReference type="GO" id="GO:0032259">
    <property type="term" value="P:methylation"/>
    <property type="evidence" value="ECO:0007669"/>
    <property type="project" value="UniProtKB-KW"/>
</dbReference>
<dbReference type="EC" id="2.1.1.197" evidence="3 8"/>
<evidence type="ECO:0000256" key="1">
    <source>
        <dbReference type="ARBA" id="ARBA00000852"/>
    </source>
</evidence>
<proteinExistence type="inferred from homology"/>
<evidence type="ECO:0000256" key="8">
    <source>
        <dbReference type="HAMAP-Rule" id="MF_00835"/>
    </source>
</evidence>
<feature type="domain" description="Methyltransferase type 11" evidence="9">
    <location>
        <begin position="62"/>
        <end position="161"/>
    </location>
</feature>
<accession>A0ABU1VRZ9</accession>
<comment type="pathway">
    <text evidence="2 8">Cofactor biosynthesis; biotin biosynthesis.</text>
</comment>
<keyword evidence="5 8" id="KW-0808">Transferase</keyword>
<evidence type="ECO:0000256" key="4">
    <source>
        <dbReference type="ARBA" id="ARBA00022603"/>
    </source>
</evidence>
<evidence type="ECO:0000256" key="2">
    <source>
        <dbReference type="ARBA" id="ARBA00004746"/>
    </source>
</evidence>